<dbReference type="RefSeq" id="WP_216814998.1">
    <property type="nucleotide sequence ID" value="NZ_JAELVF020000001.1"/>
</dbReference>
<feature type="region of interest" description="Disordered" evidence="1">
    <location>
        <begin position="148"/>
        <end position="184"/>
    </location>
</feature>
<keyword evidence="3" id="KW-1185">Reference proteome</keyword>
<evidence type="ECO:0000313" key="3">
    <source>
        <dbReference type="Proteomes" id="UP000694501"/>
    </source>
</evidence>
<proteinExistence type="predicted"/>
<name>A0A949JPI0_9ACTN</name>
<organism evidence="2 3">
    <name type="scientific">Streptomyces tardus</name>
    <dbReference type="NCBI Taxonomy" id="2780544"/>
    <lineage>
        <taxon>Bacteria</taxon>
        <taxon>Bacillati</taxon>
        <taxon>Actinomycetota</taxon>
        <taxon>Actinomycetes</taxon>
        <taxon>Kitasatosporales</taxon>
        <taxon>Streptomycetaceae</taxon>
        <taxon>Streptomyces</taxon>
    </lineage>
</organism>
<reference evidence="2" key="1">
    <citation type="submission" date="2021-06" db="EMBL/GenBank/DDBJ databases">
        <title>Sequencing of actinobacteria type strains.</title>
        <authorList>
            <person name="Nguyen G.-S."/>
            <person name="Wentzel A."/>
        </authorList>
    </citation>
    <scope>NUCLEOTIDE SEQUENCE</scope>
    <source>
        <strain evidence="2">P38-E01</strain>
    </source>
</reference>
<protein>
    <submittedName>
        <fullName evidence="2">Uncharacterized protein</fullName>
    </submittedName>
</protein>
<feature type="compositionally biased region" description="Low complexity" evidence="1">
    <location>
        <begin position="148"/>
        <end position="164"/>
    </location>
</feature>
<evidence type="ECO:0000256" key="1">
    <source>
        <dbReference type="SAM" id="MobiDB-lite"/>
    </source>
</evidence>
<accession>A0A949JPI0</accession>
<dbReference type="Proteomes" id="UP000694501">
    <property type="component" value="Unassembled WGS sequence"/>
</dbReference>
<gene>
    <name evidence="2" type="ORF">JGS22_014945</name>
</gene>
<evidence type="ECO:0000313" key="2">
    <source>
        <dbReference type="EMBL" id="MBU7598876.1"/>
    </source>
</evidence>
<sequence length="184" mass="19687">MPSDPTTHEIALALAALVHEDAEPRDVIYNLSTTRRAAARLQHRSSGGSVLGLAHTLHSGLYGLPTLPSPLPSAPDALLQATLVAQSGDQREAILRQLGNQLRNAADIIEVYRSTAHLERLPPTVENQLLRAHRETEQAADTLHSLASHFSKRSSSPSPSTAPAQDQGLPLPQPTATPPGGHRR</sequence>
<comment type="caution">
    <text evidence="2">The sequence shown here is derived from an EMBL/GenBank/DDBJ whole genome shotgun (WGS) entry which is preliminary data.</text>
</comment>
<dbReference type="AlphaFoldDB" id="A0A949JPI0"/>
<dbReference type="EMBL" id="JAELVF020000001">
    <property type="protein sequence ID" value="MBU7598876.1"/>
    <property type="molecule type" value="Genomic_DNA"/>
</dbReference>